<dbReference type="Gene3D" id="3.40.50.150">
    <property type="entry name" value="Vaccinia Virus protein VP39"/>
    <property type="match status" value="1"/>
</dbReference>
<dbReference type="InterPro" id="IPR008884">
    <property type="entry name" value="TylF_MeTrfase"/>
</dbReference>
<dbReference type="PANTHER" id="PTHR40036">
    <property type="entry name" value="MACROCIN O-METHYLTRANSFERASE"/>
    <property type="match status" value="1"/>
</dbReference>
<dbReference type="AlphaFoldDB" id="A0A7S3AJK4"/>
<name>A0A7S3AJK4_9EUKA</name>
<dbReference type="PANTHER" id="PTHR40036:SF1">
    <property type="entry name" value="MACROCIN O-METHYLTRANSFERASE"/>
    <property type="match status" value="1"/>
</dbReference>
<gene>
    <name evidence="1" type="ORF">HERI1096_LOCUS6548</name>
</gene>
<dbReference type="Pfam" id="PF05711">
    <property type="entry name" value="TylF"/>
    <property type="match status" value="1"/>
</dbReference>
<accession>A0A7S3AJK4</accession>
<protein>
    <submittedName>
        <fullName evidence="1">Uncharacterized protein</fullName>
    </submittedName>
</protein>
<dbReference type="EMBL" id="HBHX01011771">
    <property type="protein sequence ID" value="CAE0105890.1"/>
    <property type="molecule type" value="Transcribed_RNA"/>
</dbReference>
<organism evidence="1">
    <name type="scientific">Haptolina ericina</name>
    <dbReference type="NCBI Taxonomy" id="156174"/>
    <lineage>
        <taxon>Eukaryota</taxon>
        <taxon>Haptista</taxon>
        <taxon>Haptophyta</taxon>
        <taxon>Prymnesiophyceae</taxon>
        <taxon>Prymnesiales</taxon>
        <taxon>Prymnesiaceae</taxon>
        <taxon>Haptolina</taxon>
    </lineage>
</organism>
<dbReference type="InterPro" id="IPR029063">
    <property type="entry name" value="SAM-dependent_MTases_sf"/>
</dbReference>
<sequence>MNRVHQRRIISVQRIARHINDPQSSASHRKYNNTASSRTDIYQFGVFTGGGMKAWLDIFPKYNISFAGDIWGFDSFEGMPDENASDMMSVHARSAAWGAGGLNAAKLLNITSWKVLQAVLTRNIGYAAEKTHFLRGFYNESLANGAALARRLGMRPAFLLDIDCDLYTSATQALRFSLDAGLLVPGTFVYYDDVSAYDLEALEHPRMRNTSKEYEIPEELRAHMEISKEYGLRWRSTRNLGWYLGPVKGLEWIVQRPARDTGKWLAPQTYPPVVQLRSCERCSQS</sequence>
<reference evidence="1" key="1">
    <citation type="submission" date="2021-01" db="EMBL/GenBank/DDBJ databases">
        <authorList>
            <person name="Corre E."/>
            <person name="Pelletier E."/>
            <person name="Niang G."/>
            <person name="Scheremetjew M."/>
            <person name="Finn R."/>
            <person name="Kale V."/>
            <person name="Holt S."/>
            <person name="Cochrane G."/>
            <person name="Meng A."/>
            <person name="Brown T."/>
            <person name="Cohen L."/>
        </authorList>
    </citation>
    <scope>NUCLEOTIDE SEQUENCE</scope>
    <source>
        <strain evidence="1">CCMP281</strain>
    </source>
</reference>
<evidence type="ECO:0000313" key="1">
    <source>
        <dbReference type="EMBL" id="CAE0105890.1"/>
    </source>
</evidence>
<proteinExistence type="predicted"/>